<evidence type="ECO:0000256" key="1">
    <source>
        <dbReference type="SAM" id="Phobius"/>
    </source>
</evidence>
<accession>A0A0J6WKE2</accession>
<feature type="transmembrane region" description="Helical" evidence="1">
    <location>
        <begin position="12"/>
        <end position="32"/>
    </location>
</feature>
<keyword evidence="3" id="KW-1185">Reference proteome</keyword>
<keyword evidence="1" id="KW-0812">Transmembrane</keyword>
<gene>
    <name evidence="2" type="ORF">MCHLDSM_01096</name>
</gene>
<sequence length="104" mass="10765" precursor="true">MTNKFMALNDGMAIASVVMLVGCTAFAFWGAPRLDARLTEPAQPISIGAAAFGMLALSAVLAYFAVTGRLASATTTCSPVVLVFLAVAVIVGASLPWLLLVRSF</sequence>
<reference evidence="2 3" key="1">
    <citation type="journal article" date="2015" name="Genome Biol. Evol.">
        <title>Characterization of Three Mycobacterium spp. with Potential Use in Bioremediation by Genome Sequencing and Comparative Genomics.</title>
        <authorList>
            <person name="Das S."/>
            <person name="Pettersson B.M."/>
            <person name="Behra P.R."/>
            <person name="Ramesh M."/>
            <person name="Dasgupta S."/>
            <person name="Bhattacharya A."/>
            <person name="Kirsebom L.A."/>
        </authorList>
    </citation>
    <scope>NUCLEOTIDE SEQUENCE [LARGE SCALE GENOMIC DNA]</scope>
    <source>
        <strain evidence="2 3">DSM 43826</strain>
    </source>
</reference>
<feature type="transmembrane region" description="Helical" evidence="1">
    <location>
        <begin position="44"/>
        <end position="66"/>
    </location>
</feature>
<organism evidence="2 3">
    <name type="scientific">Mycolicibacterium chlorophenolicum</name>
    <dbReference type="NCBI Taxonomy" id="37916"/>
    <lineage>
        <taxon>Bacteria</taxon>
        <taxon>Bacillati</taxon>
        <taxon>Actinomycetota</taxon>
        <taxon>Actinomycetes</taxon>
        <taxon>Mycobacteriales</taxon>
        <taxon>Mycobacteriaceae</taxon>
        <taxon>Mycolicibacterium</taxon>
    </lineage>
</organism>
<dbReference type="PATRIC" id="fig|37916.4.peg.974"/>
<dbReference type="EMBL" id="JYNL01000009">
    <property type="protein sequence ID" value="KMO82473.1"/>
    <property type="molecule type" value="Genomic_DNA"/>
</dbReference>
<dbReference type="RefSeq" id="WP_060937625.1">
    <property type="nucleotide sequence ID" value="NZ_JYNL01000009.1"/>
</dbReference>
<dbReference type="Proteomes" id="UP000036513">
    <property type="component" value="Unassembled WGS sequence"/>
</dbReference>
<dbReference type="AlphaFoldDB" id="A0A0J6WKE2"/>
<proteinExistence type="predicted"/>
<keyword evidence="1" id="KW-1133">Transmembrane helix</keyword>
<dbReference type="PROSITE" id="PS51257">
    <property type="entry name" value="PROKAR_LIPOPROTEIN"/>
    <property type="match status" value="1"/>
</dbReference>
<comment type="caution">
    <text evidence="2">The sequence shown here is derived from an EMBL/GenBank/DDBJ whole genome shotgun (WGS) entry which is preliminary data.</text>
</comment>
<protein>
    <submittedName>
        <fullName evidence="2">Uncharacterized protein</fullName>
    </submittedName>
</protein>
<evidence type="ECO:0000313" key="3">
    <source>
        <dbReference type="Proteomes" id="UP000036513"/>
    </source>
</evidence>
<name>A0A0J6WKE2_9MYCO</name>
<keyword evidence="1" id="KW-0472">Membrane</keyword>
<feature type="transmembrane region" description="Helical" evidence="1">
    <location>
        <begin position="78"/>
        <end position="101"/>
    </location>
</feature>
<evidence type="ECO:0000313" key="2">
    <source>
        <dbReference type="EMBL" id="KMO82473.1"/>
    </source>
</evidence>